<comment type="caution">
    <text evidence="1">The sequence shown here is derived from an EMBL/GenBank/DDBJ whole genome shotgun (WGS) entry which is preliminary data.</text>
</comment>
<dbReference type="InterPro" id="IPR004386">
    <property type="entry name" value="Toxin_YafQ-like"/>
</dbReference>
<sequence>MEEQLTFPDGLKPVLPNVFLSRVTRFIADNDLKDISEDIYDELEAAVDFLAETNTLPPEYKLHLLVKQPWLGYLEFHLFDDILIIAKYNNRQNTFKFLWIKTHEELHDGNIE</sequence>
<dbReference type="Gene3D" id="3.30.2310.20">
    <property type="entry name" value="RelE-like"/>
    <property type="match status" value="1"/>
</dbReference>
<proteinExistence type="predicted"/>
<dbReference type="Proteomes" id="UP000719917">
    <property type="component" value="Unassembled WGS sequence"/>
</dbReference>
<protein>
    <submittedName>
        <fullName evidence="1">Uncharacterized protein</fullName>
    </submittedName>
</protein>
<dbReference type="Pfam" id="PF15738">
    <property type="entry name" value="YafQ_toxin"/>
    <property type="match status" value="1"/>
</dbReference>
<dbReference type="EMBL" id="JAAAMQ010000005">
    <property type="protein sequence ID" value="NBA11324.1"/>
    <property type="molecule type" value="Genomic_DNA"/>
</dbReference>
<dbReference type="SUPFAM" id="SSF143011">
    <property type="entry name" value="RelE-like"/>
    <property type="match status" value="1"/>
</dbReference>
<gene>
    <name evidence="1" type="ORF">GTU77_03730</name>
</gene>
<name>A0AAJ3DAT4_WEICO</name>
<organism evidence="1 2">
    <name type="scientific">Weissella confusa</name>
    <name type="common">Lactobacillus confusus</name>
    <dbReference type="NCBI Taxonomy" id="1583"/>
    <lineage>
        <taxon>Bacteria</taxon>
        <taxon>Bacillati</taxon>
        <taxon>Bacillota</taxon>
        <taxon>Bacilli</taxon>
        <taxon>Lactobacillales</taxon>
        <taxon>Lactobacillaceae</taxon>
        <taxon>Weissella</taxon>
    </lineage>
</organism>
<evidence type="ECO:0000313" key="2">
    <source>
        <dbReference type="Proteomes" id="UP000719917"/>
    </source>
</evidence>
<dbReference type="InterPro" id="IPR035093">
    <property type="entry name" value="RelE/ParE_toxin_dom_sf"/>
</dbReference>
<dbReference type="RefSeq" id="WP_161690606.1">
    <property type="nucleotide sequence ID" value="NZ_JAAAMQ010000005.1"/>
</dbReference>
<evidence type="ECO:0000313" key="1">
    <source>
        <dbReference type="EMBL" id="NBA11324.1"/>
    </source>
</evidence>
<dbReference type="AlphaFoldDB" id="A0AAJ3DAT4"/>
<accession>A0AAJ3DAT4</accession>
<reference evidence="1" key="1">
    <citation type="submission" date="2020-01" db="EMBL/GenBank/DDBJ databases">
        <title>First Reported Case and Whole Genome of Weissella confusa in an Equid.</title>
        <authorList>
            <person name="Little S.V."/>
            <person name="Lawhon S.D."/>
        </authorList>
    </citation>
    <scope>NUCLEOTIDE SEQUENCE</scope>
    <source>
        <strain evidence="1">718955</strain>
    </source>
</reference>